<keyword evidence="2" id="KW-1185">Reference proteome</keyword>
<reference evidence="1 2" key="1">
    <citation type="journal article" date="2010" name="Stand. Genomic Sci.">
        <title>Complete genome sequence of Ilyobacter polytropus type strain (CuHbu1).</title>
        <authorList>
            <person name="Sikorski J."/>
            <person name="Chertkov O."/>
            <person name="Lapidus A."/>
            <person name="Nolan M."/>
            <person name="Lucas S."/>
            <person name="Del Rio T.G."/>
            <person name="Tice H."/>
            <person name="Cheng J.F."/>
            <person name="Tapia R."/>
            <person name="Han C."/>
            <person name="Goodwin L."/>
            <person name="Pitluck S."/>
            <person name="Liolios K."/>
            <person name="Ivanova N."/>
            <person name="Mavromatis K."/>
            <person name="Mikhailova N."/>
            <person name="Pati A."/>
            <person name="Chen A."/>
            <person name="Palaniappan K."/>
            <person name="Land M."/>
            <person name="Hauser L."/>
            <person name="Chang Y.J."/>
            <person name="Jeffries C.D."/>
            <person name="Brambilla E."/>
            <person name="Yasawong M."/>
            <person name="Rohde M."/>
            <person name="Pukall R."/>
            <person name="Spring S."/>
            <person name="Goker M."/>
            <person name="Woyke T."/>
            <person name="Bristow J."/>
            <person name="Eisen J.A."/>
            <person name="Markowitz V."/>
            <person name="Hugenholtz P."/>
            <person name="Kyrpides N.C."/>
            <person name="Klenk H.P."/>
        </authorList>
    </citation>
    <scope>NUCLEOTIDE SEQUENCE [LARGE SCALE GENOMIC DNA]</scope>
    <source>
        <strain evidence="2">ATCC 51220 / DSM 2926 / LMG 16218 / CuHBu1</strain>
        <plasmid evidence="2">pILYOP01</plasmid>
    </source>
</reference>
<protein>
    <submittedName>
        <fullName evidence="1">Uncharacterized protein</fullName>
    </submittedName>
</protein>
<keyword evidence="1" id="KW-0614">Plasmid</keyword>
<proteinExistence type="predicted"/>
<accession>E3HBQ6</accession>
<sequence length="146" mass="16254">MLVWGFDTDYFIGPALISLDGINLGPTLESEEVKLTITPITEEIKTDVVKEPVEIKQVDEKVKFQCAIPYTSDLAEMLSLKGNSLELLRTGELVIISSGIKITLYKAAVTMSLDKRYSYSKFNTLSIEATGLKNSYGFKYNIEITS</sequence>
<dbReference type="Proteomes" id="UP000006875">
    <property type="component" value="Plasmid pILYOP01"/>
</dbReference>
<name>E3HBQ6_ILYPC</name>
<organism evidence="1 2">
    <name type="scientific">Ilyobacter polytropus (strain ATCC 51220 / DSM 2926 / LMG 16218 / CuHBu1)</name>
    <dbReference type="NCBI Taxonomy" id="572544"/>
    <lineage>
        <taxon>Bacteria</taxon>
        <taxon>Fusobacteriati</taxon>
        <taxon>Fusobacteriota</taxon>
        <taxon>Fusobacteriia</taxon>
        <taxon>Fusobacteriales</taxon>
        <taxon>Fusobacteriaceae</taxon>
        <taxon>Ilyobacter</taxon>
    </lineage>
</organism>
<gene>
    <name evidence="1" type="ordered locus">Ilyop_2047</name>
</gene>
<dbReference type="EMBL" id="CP002282">
    <property type="protein sequence ID" value="ADO83818.1"/>
    <property type="molecule type" value="Genomic_DNA"/>
</dbReference>
<evidence type="ECO:0000313" key="1">
    <source>
        <dbReference type="EMBL" id="ADO83818.1"/>
    </source>
</evidence>
<dbReference type="AlphaFoldDB" id="E3HBQ6"/>
<evidence type="ECO:0000313" key="2">
    <source>
        <dbReference type="Proteomes" id="UP000006875"/>
    </source>
</evidence>
<dbReference type="KEGG" id="ipo:Ilyop_2047"/>
<geneLocation type="plasmid" evidence="1 2">
    <name>pILYOP01</name>
</geneLocation>
<dbReference type="HOGENOM" id="CLU_1774919_0_0_0"/>
<dbReference type="RefSeq" id="WP_013388480.1">
    <property type="nucleotide sequence ID" value="NC_014633.1"/>
</dbReference>